<keyword evidence="1" id="KW-0067">ATP-binding</keyword>
<dbReference type="PANTHER" id="PTHR39217">
    <property type="match status" value="1"/>
</dbReference>
<dbReference type="EMBL" id="OY726395">
    <property type="protein sequence ID" value="CAJ1583284.1"/>
    <property type="molecule type" value="Genomic_DNA"/>
</dbReference>
<evidence type="ECO:0000256" key="1">
    <source>
        <dbReference type="PROSITE-ProRule" id="PRU00409"/>
    </source>
</evidence>
<organism evidence="3 4">
    <name type="scientific">[Mycobacterium] wendilense</name>
    <dbReference type="NCBI Taxonomy" id="3064284"/>
    <lineage>
        <taxon>Bacteria</taxon>
        <taxon>Bacillati</taxon>
        <taxon>Actinomycetota</taxon>
        <taxon>Actinomycetes</taxon>
        <taxon>Mycobacteriales</taxon>
        <taxon>Mycobacteriaceae</taxon>
        <taxon>Mycolicibacter</taxon>
    </lineage>
</organism>
<sequence length="311" mass="33848">MKLARPDVFHPRIVLAGCSRLVEGDGDDDGLVAALAAQGLTAHWRAWDDPETLQADLVILRATWDYTERLGEFLDWTRRVPHLLNAPSVVAWNSDKNYLHDLAVAGIPVCESDFFAPGELVHLPAGEVVVKPAVGAGSRGVQRFTDHTAARDHVATMQEAGVTVLVQPYDARIEDGEIALVFVAGEQSHAFLKAPMLPAPGRQPALDPSGIFAEESLHPADPDFELWDVGHAVLAAAADRLGVAPTEFLYARVDLIGRRDPTLLELELVEPSLGWRQLDAATRQRRQRGFALAVGSALDRLGLGPFAHRRP</sequence>
<protein>
    <recommendedName>
        <fullName evidence="2">ATP-grasp domain-containing protein</fullName>
    </recommendedName>
</protein>
<evidence type="ECO:0000259" key="2">
    <source>
        <dbReference type="PROSITE" id="PS50975"/>
    </source>
</evidence>
<dbReference type="RefSeq" id="WP_316509947.1">
    <property type="nucleotide sequence ID" value="NZ_OY726395.1"/>
</dbReference>
<dbReference type="PROSITE" id="PS50975">
    <property type="entry name" value="ATP_GRASP"/>
    <property type="match status" value="1"/>
</dbReference>
<evidence type="ECO:0000313" key="3">
    <source>
        <dbReference type="EMBL" id="CAJ1583284.1"/>
    </source>
</evidence>
<dbReference type="SUPFAM" id="SSF56059">
    <property type="entry name" value="Glutathione synthetase ATP-binding domain-like"/>
    <property type="match status" value="1"/>
</dbReference>
<feature type="domain" description="ATP-grasp" evidence="2">
    <location>
        <begin position="99"/>
        <end position="303"/>
    </location>
</feature>
<proteinExistence type="predicted"/>
<accession>A0ABN9NZ97</accession>
<evidence type="ECO:0000313" key="4">
    <source>
        <dbReference type="Proteomes" id="UP001190466"/>
    </source>
</evidence>
<reference evidence="3 4" key="1">
    <citation type="submission" date="2023-08" db="EMBL/GenBank/DDBJ databases">
        <authorList>
            <person name="Folkvardsen B D."/>
            <person name="Norman A."/>
        </authorList>
    </citation>
    <scope>NUCLEOTIDE SEQUENCE [LARGE SCALE GENOMIC DNA]</scope>
    <source>
        <strain evidence="3 4">Mu0050</strain>
    </source>
</reference>
<gene>
    <name evidence="3" type="ORF">MU0050_002531</name>
</gene>
<keyword evidence="1" id="KW-0547">Nucleotide-binding</keyword>
<dbReference type="InterPro" id="IPR053191">
    <property type="entry name" value="DcsG_Biosynth_Enzyme"/>
</dbReference>
<dbReference type="Proteomes" id="UP001190466">
    <property type="component" value="Chromosome"/>
</dbReference>
<name>A0ABN9NZ97_9MYCO</name>
<dbReference type="PANTHER" id="PTHR39217:SF1">
    <property type="entry name" value="GLUTATHIONE SYNTHETASE"/>
    <property type="match status" value="1"/>
</dbReference>
<dbReference type="InterPro" id="IPR011761">
    <property type="entry name" value="ATP-grasp"/>
</dbReference>
<keyword evidence="4" id="KW-1185">Reference proteome</keyword>